<organism evidence="1 2">
    <name type="scientific">Lactobacillus panisapium</name>
    <dbReference type="NCBI Taxonomy" id="2012495"/>
    <lineage>
        <taxon>Bacteria</taxon>
        <taxon>Bacillati</taxon>
        <taxon>Bacillota</taxon>
        <taxon>Bacilli</taxon>
        <taxon>Lactobacillales</taxon>
        <taxon>Lactobacillaceae</taxon>
        <taxon>Lactobacillus</taxon>
    </lineage>
</organism>
<keyword evidence="1" id="KW-0012">Acyltransferase</keyword>
<evidence type="ECO:0000313" key="1">
    <source>
        <dbReference type="EMBL" id="QYN52032.1"/>
    </source>
</evidence>
<accession>A0ABX8W5S0</accession>
<gene>
    <name evidence="1" type="ORF">GYM71_00720</name>
</gene>
<keyword evidence="1" id="KW-0808">Transferase</keyword>
<keyword evidence="2" id="KW-1185">Reference proteome</keyword>
<reference evidence="1 2" key="1">
    <citation type="submission" date="2020-01" db="EMBL/GenBank/DDBJ databases">
        <title>Vast differences in strain-level diversity in the gut microbiota of two closely related honey bee species.</title>
        <authorList>
            <person name="Ellegaard K.M."/>
            <person name="Suenami S."/>
            <person name="Miyazaki R."/>
            <person name="Engel P."/>
        </authorList>
    </citation>
    <scope>NUCLEOTIDE SEQUENCE [LARGE SCALE GENOMIC DNA]</scope>
    <source>
        <strain evidence="1 2">ESL0416</strain>
    </source>
</reference>
<evidence type="ECO:0000313" key="2">
    <source>
        <dbReference type="Proteomes" id="UP000826550"/>
    </source>
</evidence>
<protein>
    <submittedName>
        <fullName evidence="1">1-acyl-sn-glycerol-3-phosphate acyltransferase</fullName>
    </submittedName>
</protein>
<dbReference type="Proteomes" id="UP000826550">
    <property type="component" value="Chromosome"/>
</dbReference>
<proteinExistence type="predicted"/>
<dbReference type="RefSeq" id="WP_220220535.1">
    <property type="nucleotide sequence ID" value="NZ_CP048268.1"/>
</dbReference>
<name>A0ABX8W5S0_9LACO</name>
<dbReference type="GO" id="GO:0016746">
    <property type="term" value="F:acyltransferase activity"/>
    <property type="evidence" value="ECO:0007669"/>
    <property type="project" value="UniProtKB-KW"/>
</dbReference>
<dbReference type="EMBL" id="CP048268">
    <property type="protein sequence ID" value="QYN52032.1"/>
    <property type="molecule type" value="Genomic_DNA"/>
</dbReference>
<sequence>MGKHQYYYHLLTDDLVDSHQQDYQLPDDYSLFPPSRCGKIWAKIVRPLGHLISFVYIHLILHVHLIGKEKLAKVRNQGYFIYGNHTQAFGDVVLPLSIIPAQNYYAIGAQANWGIPILGKLVLPYFGLPIGNDLAQSGKLIKAVSTVIKAGKTVVIYPEAHVWPYYTKIRPFPKTSMHFPVALNAPSFTMTTTYTKPKWGKRPRITVFIDGPFYPATQLSKKQQQEKLHEQIIAAMQKRANCSNYEYCTYQKI</sequence>